<dbReference type="EMBL" id="AUZY01010218">
    <property type="protein sequence ID" value="EQD39434.1"/>
    <property type="molecule type" value="Genomic_DNA"/>
</dbReference>
<dbReference type="Pfam" id="PF00425">
    <property type="entry name" value="Chorismate_bind"/>
    <property type="match status" value="1"/>
</dbReference>
<evidence type="ECO:0000259" key="2">
    <source>
        <dbReference type="Pfam" id="PF00117"/>
    </source>
</evidence>
<organism evidence="4">
    <name type="scientific">mine drainage metagenome</name>
    <dbReference type="NCBI Taxonomy" id="410659"/>
    <lineage>
        <taxon>unclassified sequences</taxon>
        <taxon>metagenomes</taxon>
        <taxon>ecological metagenomes</taxon>
    </lineage>
</organism>
<dbReference type="GO" id="GO:0046654">
    <property type="term" value="P:tetrahydrofolate biosynthetic process"/>
    <property type="evidence" value="ECO:0007669"/>
    <property type="project" value="TreeGrafter"/>
</dbReference>
<dbReference type="GO" id="GO:0000162">
    <property type="term" value="P:L-tryptophan biosynthetic process"/>
    <property type="evidence" value="ECO:0007669"/>
    <property type="project" value="TreeGrafter"/>
</dbReference>
<reference evidence="4" key="2">
    <citation type="journal article" date="2014" name="ISME J.">
        <title>Microbial stratification in low pH oxic and suboxic macroscopic growths along an acid mine drainage.</title>
        <authorList>
            <person name="Mendez-Garcia C."/>
            <person name="Mesa V."/>
            <person name="Sprenger R.R."/>
            <person name="Richter M."/>
            <person name="Diez M.S."/>
            <person name="Solano J."/>
            <person name="Bargiela R."/>
            <person name="Golyshina O.V."/>
            <person name="Manteca A."/>
            <person name="Ramos J.L."/>
            <person name="Gallego J.R."/>
            <person name="Llorente I."/>
            <person name="Martins Dos Santos V.A."/>
            <person name="Jensen O.N."/>
            <person name="Pelaez A.I."/>
            <person name="Sanchez J."/>
            <person name="Ferrer M."/>
        </authorList>
    </citation>
    <scope>NUCLEOTIDE SEQUENCE</scope>
</reference>
<protein>
    <submittedName>
        <fullName evidence="4">Protein containing Glutamine amidotransferase class-I</fullName>
        <ecNumber evidence="4">2.4.2.-</ecNumber>
    </submittedName>
</protein>
<keyword evidence="4" id="KW-0808">Transferase</keyword>
<keyword evidence="1 4" id="KW-0315">Glutamine amidotransferase</keyword>
<reference evidence="4" key="1">
    <citation type="submission" date="2013-08" db="EMBL/GenBank/DDBJ databases">
        <authorList>
            <person name="Mendez C."/>
            <person name="Richter M."/>
            <person name="Ferrer M."/>
            <person name="Sanchez J."/>
        </authorList>
    </citation>
    <scope>NUCLEOTIDE SEQUENCE</scope>
</reference>
<dbReference type="PANTHER" id="PTHR43418">
    <property type="entry name" value="MULTIFUNCTIONAL TRYPTOPHAN BIOSYNTHESIS PROTEIN-RELATED"/>
    <property type="match status" value="1"/>
</dbReference>
<dbReference type="GO" id="GO:0005829">
    <property type="term" value="C:cytosol"/>
    <property type="evidence" value="ECO:0007669"/>
    <property type="project" value="TreeGrafter"/>
</dbReference>
<dbReference type="InterPro" id="IPR017926">
    <property type="entry name" value="GATASE"/>
</dbReference>
<sequence length="178" mass="19287">MAELEPVPRGPVYGLDGLLGFDGRMDLNLLIRSAFFGPGRSPACVYAGAGIVEDSRPAREWAEVQSKAAVLLEALQGRRSRGRAWAPPRRNASWRPPVPPHRHPTARVLLLDNYDSFTYNLAQYLVALGARVKVVRNDARSLSALRALRPTHVVLSPGPGRPAEAGVTCAAVRAFEGT</sequence>
<feature type="non-terminal residue" evidence="4">
    <location>
        <position position="178"/>
    </location>
</feature>
<name>T1AEK5_9ZZZZ</name>
<dbReference type="Gene3D" id="3.60.120.10">
    <property type="entry name" value="Anthranilate synthase"/>
    <property type="match status" value="1"/>
</dbReference>
<comment type="caution">
    <text evidence="4">The sequence shown here is derived from an EMBL/GenBank/DDBJ whole genome shotgun (WGS) entry which is preliminary data.</text>
</comment>
<dbReference type="PRINTS" id="PR00097">
    <property type="entry name" value="ANTSNTHASEII"/>
</dbReference>
<evidence type="ECO:0000256" key="1">
    <source>
        <dbReference type="ARBA" id="ARBA00022962"/>
    </source>
</evidence>
<evidence type="ECO:0000259" key="3">
    <source>
        <dbReference type="Pfam" id="PF00425"/>
    </source>
</evidence>
<dbReference type="InterPro" id="IPR005801">
    <property type="entry name" value="ADC_synthase"/>
</dbReference>
<gene>
    <name evidence="4" type="ORF">B1B_15355</name>
</gene>
<proteinExistence type="predicted"/>
<dbReference type="EC" id="2.4.2.-" evidence="4"/>
<feature type="domain" description="Chorismate-utilising enzyme C-terminal" evidence="3">
    <location>
        <begin position="2"/>
        <end position="67"/>
    </location>
</feature>
<dbReference type="SUPFAM" id="SSF52317">
    <property type="entry name" value="Class I glutamine amidotransferase-like"/>
    <property type="match status" value="1"/>
</dbReference>
<dbReference type="GO" id="GO:0016757">
    <property type="term" value="F:glycosyltransferase activity"/>
    <property type="evidence" value="ECO:0007669"/>
    <property type="project" value="UniProtKB-KW"/>
</dbReference>
<dbReference type="SUPFAM" id="SSF56322">
    <property type="entry name" value="ADC synthase"/>
    <property type="match status" value="1"/>
</dbReference>
<dbReference type="InterPro" id="IPR015890">
    <property type="entry name" value="Chorismate_C"/>
</dbReference>
<dbReference type="Gene3D" id="3.40.50.880">
    <property type="match status" value="1"/>
</dbReference>
<dbReference type="PROSITE" id="PS51273">
    <property type="entry name" value="GATASE_TYPE_1"/>
    <property type="match status" value="1"/>
</dbReference>
<accession>T1AEK5</accession>
<evidence type="ECO:0000313" key="4">
    <source>
        <dbReference type="EMBL" id="EQD39434.1"/>
    </source>
</evidence>
<dbReference type="InterPro" id="IPR050472">
    <property type="entry name" value="Anth_synth/Amidotransfase"/>
</dbReference>
<dbReference type="PANTHER" id="PTHR43418:SF4">
    <property type="entry name" value="MULTIFUNCTIONAL TRYPTOPHAN BIOSYNTHESIS PROTEIN"/>
    <property type="match status" value="1"/>
</dbReference>
<dbReference type="Pfam" id="PF00117">
    <property type="entry name" value="GATase"/>
    <property type="match status" value="1"/>
</dbReference>
<dbReference type="InterPro" id="IPR006221">
    <property type="entry name" value="TrpG/PapA_dom"/>
</dbReference>
<dbReference type="GO" id="GO:0004049">
    <property type="term" value="F:anthranilate synthase activity"/>
    <property type="evidence" value="ECO:0007669"/>
    <property type="project" value="TreeGrafter"/>
</dbReference>
<dbReference type="InterPro" id="IPR029062">
    <property type="entry name" value="Class_I_gatase-like"/>
</dbReference>
<dbReference type="AlphaFoldDB" id="T1AEK5"/>
<dbReference type="CDD" id="cd01743">
    <property type="entry name" value="GATase1_Anthranilate_Synthase"/>
    <property type="match status" value="1"/>
</dbReference>
<feature type="domain" description="Glutamine amidotransferase" evidence="2">
    <location>
        <begin position="109"/>
        <end position="175"/>
    </location>
</feature>
<keyword evidence="4" id="KW-0328">Glycosyltransferase</keyword>
<dbReference type="GO" id="GO:0046820">
    <property type="term" value="F:4-amino-4-deoxychorismate synthase activity"/>
    <property type="evidence" value="ECO:0007669"/>
    <property type="project" value="TreeGrafter"/>
</dbReference>